<comment type="caution">
    <text evidence="9">The sequence shown here is derived from an EMBL/GenBank/DDBJ whole genome shotgun (WGS) entry which is preliminary data.</text>
</comment>
<feature type="transmembrane region" description="Helical" evidence="8">
    <location>
        <begin position="217"/>
        <end position="237"/>
    </location>
</feature>
<evidence type="ECO:0000256" key="3">
    <source>
        <dbReference type="ARBA" id="ARBA00022676"/>
    </source>
</evidence>
<dbReference type="PANTHER" id="PTHR33908">
    <property type="entry name" value="MANNOSYLTRANSFERASE YKCB-RELATED"/>
    <property type="match status" value="1"/>
</dbReference>
<feature type="transmembrane region" description="Helical" evidence="8">
    <location>
        <begin position="132"/>
        <end position="151"/>
    </location>
</feature>
<dbReference type="RefSeq" id="WP_344031533.1">
    <property type="nucleotide sequence ID" value="NZ_BAAAOB010000001.1"/>
</dbReference>
<evidence type="ECO:0000256" key="4">
    <source>
        <dbReference type="ARBA" id="ARBA00022679"/>
    </source>
</evidence>
<name>A0ABP4XVB6_9MICO</name>
<feature type="transmembrane region" description="Helical" evidence="8">
    <location>
        <begin position="163"/>
        <end position="182"/>
    </location>
</feature>
<feature type="transmembrane region" description="Helical" evidence="8">
    <location>
        <begin position="258"/>
        <end position="281"/>
    </location>
</feature>
<dbReference type="EMBL" id="BAAAOB010000001">
    <property type="protein sequence ID" value="GAA1789363.1"/>
    <property type="molecule type" value="Genomic_DNA"/>
</dbReference>
<keyword evidence="2" id="KW-1003">Cell membrane</keyword>
<protein>
    <submittedName>
        <fullName evidence="9">Glycosyltransferase family 39 protein</fullName>
    </submittedName>
</protein>
<dbReference type="PANTHER" id="PTHR33908:SF3">
    <property type="entry name" value="UNDECAPRENYL PHOSPHATE-ALPHA-4-AMINO-4-DEOXY-L-ARABINOSE ARABINOSYL TRANSFERASE"/>
    <property type="match status" value="1"/>
</dbReference>
<feature type="transmembrane region" description="Helical" evidence="8">
    <location>
        <begin position="12"/>
        <end position="36"/>
    </location>
</feature>
<keyword evidence="3" id="KW-0328">Glycosyltransferase</keyword>
<evidence type="ECO:0000256" key="7">
    <source>
        <dbReference type="ARBA" id="ARBA00023136"/>
    </source>
</evidence>
<keyword evidence="7 8" id="KW-0472">Membrane</keyword>
<evidence type="ECO:0000256" key="1">
    <source>
        <dbReference type="ARBA" id="ARBA00004651"/>
    </source>
</evidence>
<evidence type="ECO:0000313" key="9">
    <source>
        <dbReference type="EMBL" id="GAA1789363.1"/>
    </source>
</evidence>
<proteinExistence type="predicted"/>
<comment type="subcellular location">
    <subcellularLocation>
        <location evidence="1">Cell membrane</location>
        <topology evidence="1">Multi-pass membrane protein</topology>
    </subcellularLocation>
</comment>
<reference evidence="10" key="1">
    <citation type="journal article" date="2019" name="Int. J. Syst. Evol. Microbiol.">
        <title>The Global Catalogue of Microorganisms (GCM) 10K type strain sequencing project: providing services to taxonomists for standard genome sequencing and annotation.</title>
        <authorList>
            <consortium name="The Broad Institute Genomics Platform"/>
            <consortium name="The Broad Institute Genome Sequencing Center for Infectious Disease"/>
            <person name="Wu L."/>
            <person name="Ma J."/>
        </authorList>
    </citation>
    <scope>NUCLEOTIDE SEQUENCE [LARGE SCALE GENOMIC DNA]</scope>
    <source>
        <strain evidence="10">JCM 14736</strain>
    </source>
</reference>
<sequence>MTVSAARTPPRWAAPAIGVFAALVGFWGSWIPSYWGDEAASLMSAVRPLSSLPAELLHVDAVHGAYYLLLHAWVDLLGPSEAATRSLSAIAIGIAAAGIVLLGARWWKPSVGVAAGIVFALLPRTTDLAVEARSYALSIAAAVWLTLWISSIIRRGGARRWEWVGYAVATAASGALFLYLLFLPAVHLVAALTATRVGADPAPAAIGAARTRLLRGWLRATVGAAVLSLPFVVVTLAQKDQVAFLANRGYLTLQNVLATQWFSTPGTAIVLWTPILIGAIASLSVGRRGPLGRLAAGLGAAAGTRESDPHASRSVPAFWPTLVWLLLPTLALVLLDVAIAPTYNMRYTAYSLPAAALLAGAGIAALSGWIARGPGASASLVVCGLLAVAVSVAPHYASQRTEFAKDGGADFRAAADVIAADAEPGDALLFGESVRPSRNPRLVYRLYQDRFTDMADPQLRIAYDRKAGLWDTLAPVSEVASELTAQRIWLIERPAAGHTAADTLTLMDAGYRLVQRTTLPRTEVLQFEKTTGGNP</sequence>
<feature type="transmembrane region" description="Helical" evidence="8">
    <location>
        <begin position="317"/>
        <end position="335"/>
    </location>
</feature>
<keyword evidence="4" id="KW-0808">Transferase</keyword>
<gene>
    <name evidence="9" type="ORF">GCM10009768_18030</name>
</gene>
<feature type="transmembrane region" description="Helical" evidence="8">
    <location>
        <begin position="86"/>
        <end position="107"/>
    </location>
</feature>
<evidence type="ECO:0000256" key="2">
    <source>
        <dbReference type="ARBA" id="ARBA00022475"/>
    </source>
</evidence>
<evidence type="ECO:0000256" key="5">
    <source>
        <dbReference type="ARBA" id="ARBA00022692"/>
    </source>
</evidence>
<dbReference type="Proteomes" id="UP001500851">
    <property type="component" value="Unassembled WGS sequence"/>
</dbReference>
<keyword evidence="6 8" id="KW-1133">Transmembrane helix</keyword>
<evidence type="ECO:0000256" key="8">
    <source>
        <dbReference type="SAM" id="Phobius"/>
    </source>
</evidence>
<feature type="transmembrane region" description="Helical" evidence="8">
    <location>
        <begin position="347"/>
        <end position="370"/>
    </location>
</feature>
<feature type="transmembrane region" description="Helical" evidence="8">
    <location>
        <begin position="376"/>
        <end position="397"/>
    </location>
</feature>
<evidence type="ECO:0000313" key="10">
    <source>
        <dbReference type="Proteomes" id="UP001500851"/>
    </source>
</evidence>
<dbReference type="InterPro" id="IPR050297">
    <property type="entry name" value="LipidA_mod_glycosyltrf_83"/>
</dbReference>
<keyword evidence="5 8" id="KW-0812">Transmembrane</keyword>
<accession>A0ABP4XVB6</accession>
<keyword evidence="10" id="KW-1185">Reference proteome</keyword>
<evidence type="ECO:0000256" key="6">
    <source>
        <dbReference type="ARBA" id="ARBA00022989"/>
    </source>
</evidence>
<organism evidence="9 10">
    <name type="scientific">Leucobacter iarius</name>
    <dbReference type="NCBI Taxonomy" id="333963"/>
    <lineage>
        <taxon>Bacteria</taxon>
        <taxon>Bacillati</taxon>
        <taxon>Actinomycetota</taxon>
        <taxon>Actinomycetes</taxon>
        <taxon>Micrococcales</taxon>
        <taxon>Microbacteriaceae</taxon>
        <taxon>Leucobacter</taxon>
    </lineage>
</organism>